<evidence type="ECO:0000313" key="1">
    <source>
        <dbReference type="EMBL" id="SIS39841.1"/>
    </source>
</evidence>
<dbReference type="RefSeq" id="WP_076398609.1">
    <property type="nucleotide sequence ID" value="NZ_FTOA01000001.1"/>
</dbReference>
<organism evidence="1 2">
    <name type="scientific">Insolitispirillum peregrinum</name>
    <dbReference type="NCBI Taxonomy" id="80876"/>
    <lineage>
        <taxon>Bacteria</taxon>
        <taxon>Pseudomonadati</taxon>
        <taxon>Pseudomonadota</taxon>
        <taxon>Alphaproteobacteria</taxon>
        <taxon>Rhodospirillales</taxon>
        <taxon>Novispirillaceae</taxon>
        <taxon>Insolitispirillum</taxon>
    </lineage>
</organism>
<keyword evidence="2" id="KW-1185">Reference proteome</keyword>
<sequence length="79" mass="8625">MTTVAAISFHDNHSISMDVEGIQEIVLGRPMQVTDDQWFCELVIHTENGKLSLQLLADDAGKFKVDSKADGEADDFASA</sequence>
<evidence type="ECO:0000313" key="2">
    <source>
        <dbReference type="Proteomes" id="UP000185678"/>
    </source>
</evidence>
<dbReference type="OrthoDB" id="7360428at2"/>
<gene>
    <name evidence="1" type="ORF">SAMN05421779_101541</name>
</gene>
<dbReference type="AlphaFoldDB" id="A0A1N7ISA5"/>
<name>A0A1N7ISA5_9PROT</name>
<accession>A0A1N7ISA5</accession>
<proteinExistence type="predicted"/>
<protein>
    <submittedName>
        <fullName evidence="1">Uncharacterized protein</fullName>
    </submittedName>
</protein>
<dbReference type="EMBL" id="FTOA01000001">
    <property type="protein sequence ID" value="SIS39841.1"/>
    <property type="molecule type" value="Genomic_DNA"/>
</dbReference>
<reference evidence="1 2" key="1">
    <citation type="submission" date="2017-01" db="EMBL/GenBank/DDBJ databases">
        <authorList>
            <person name="Mah S.A."/>
            <person name="Swanson W.J."/>
            <person name="Moy G.W."/>
            <person name="Vacquier V.D."/>
        </authorList>
    </citation>
    <scope>NUCLEOTIDE SEQUENCE [LARGE SCALE GENOMIC DNA]</scope>
    <source>
        <strain evidence="1 2">DSM 11589</strain>
    </source>
</reference>
<dbReference type="Proteomes" id="UP000185678">
    <property type="component" value="Unassembled WGS sequence"/>
</dbReference>